<dbReference type="Proteomes" id="UP001204798">
    <property type="component" value="Unassembled WGS sequence"/>
</dbReference>
<evidence type="ECO:0000259" key="6">
    <source>
        <dbReference type="Pfam" id="PF25084"/>
    </source>
</evidence>
<keyword evidence="4" id="KW-0648">Protein biosynthesis</keyword>
<feature type="domain" description="Nucleotidyl transferase" evidence="5">
    <location>
        <begin position="6"/>
        <end position="235"/>
    </location>
</feature>
<comment type="subcellular location">
    <subcellularLocation>
        <location evidence="1">Cytoplasm</location>
        <location evidence="1">Cytosol</location>
    </subcellularLocation>
</comment>
<organism evidence="7 8">
    <name type="scientific">Candidatus Fervidibacter sacchari</name>
    <dbReference type="NCBI Taxonomy" id="1448929"/>
    <lineage>
        <taxon>Bacteria</taxon>
        <taxon>Candidatus Fervidibacterota</taxon>
        <taxon>Candidatus Fervidibacter</taxon>
    </lineage>
</organism>
<evidence type="ECO:0000259" key="5">
    <source>
        <dbReference type="Pfam" id="PF00483"/>
    </source>
</evidence>
<evidence type="ECO:0000256" key="3">
    <source>
        <dbReference type="ARBA" id="ARBA00022540"/>
    </source>
</evidence>
<evidence type="ECO:0000313" key="8">
    <source>
        <dbReference type="Proteomes" id="UP001204798"/>
    </source>
</evidence>
<evidence type="ECO:0000313" key="7">
    <source>
        <dbReference type="EMBL" id="MCS3920618.1"/>
    </source>
</evidence>
<name>A0ABT2ERM3_9BACT</name>
<dbReference type="InterPro" id="IPR011004">
    <property type="entry name" value="Trimer_LpxA-like_sf"/>
</dbReference>
<accession>A0ABT2ERM3</accession>
<dbReference type="Gene3D" id="2.160.10.10">
    <property type="entry name" value="Hexapeptide repeat proteins"/>
    <property type="match status" value="1"/>
</dbReference>
<reference evidence="7 8" key="1">
    <citation type="submission" date="2022-08" db="EMBL/GenBank/DDBJ databases">
        <title>Bacterial and archaeal communities from various locations to study Microbial Dark Matter (Phase II).</title>
        <authorList>
            <person name="Stepanauskas R."/>
        </authorList>
    </citation>
    <scope>NUCLEOTIDE SEQUENCE [LARGE SCALE GENOMIC DNA]</scope>
    <source>
        <strain evidence="7 8">PD1</strain>
    </source>
</reference>
<gene>
    <name evidence="7" type="ORF">M2350_003053</name>
</gene>
<dbReference type="InterPro" id="IPR050486">
    <property type="entry name" value="Mannose-1P_guanyltransferase"/>
</dbReference>
<dbReference type="Pfam" id="PF25084">
    <property type="entry name" value="LbH_EIF2B"/>
    <property type="match status" value="1"/>
</dbReference>
<dbReference type="InterPro" id="IPR029044">
    <property type="entry name" value="Nucleotide-diphossugar_trans"/>
</dbReference>
<evidence type="ECO:0000256" key="4">
    <source>
        <dbReference type="ARBA" id="ARBA00022917"/>
    </source>
</evidence>
<dbReference type="PANTHER" id="PTHR22572">
    <property type="entry name" value="SUGAR-1-PHOSPHATE GUANYL TRANSFERASE"/>
    <property type="match status" value="1"/>
</dbReference>
<dbReference type="Gene3D" id="3.90.550.10">
    <property type="entry name" value="Spore Coat Polysaccharide Biosynthesis Protein SpsA, Chain A"/>
    <property type="match status" value="1"/>
</dbReference>
<dbReference type="Pfam" id="PF00483">
    <property type="entry name" value="NTP_transferase"/>
    <property type="match status" value="1"/>
</dbReference>
<feature type="domain" description="EIF2B subunit epsilon/gamma LbH" evidence="6">
    <location>
        <begin position="249"/>
        <end position="341"/>
    </location>
</feature>
<proteinExistence type="predicted"/>
<evidence type="ECO:0000256" key="2">
    <source>
        <dbReference type="ARBA" id="ARBA00022490"/>
    </source>
</evidence>
<keyword evidence="8" id="KW-1185">Reference proteome</keyword>
<dbReference type="InterPro" id="IPR005835">
    <property type="entry name" value="NTP_transferase_dom"/>
</dbReference>
<dbReference type="SUPFAM" id="SSF51161">
    <property type="entry name" value="Trimeric LpxA-like enzymes"/>
    <property type="match status" value="1"/>
</dbReference>
<dbReference type="SUPFAM" id="SSF53448">
    <property type="entry name" value="Nucleotide-diphospho-sugar transferases"/>
    <property type="match status" value="1"/>
</dbReference>
<dbReference type="EMBL" id="JANUCP010000006">
    <property type="protein sequence ID" value="MCS3920618.1"/>
    <property type="molecule type" value="Genomic_DNA"/>
</dbReference>
<dbReference type="CDD" id="cd04181">
    <property type="entry name" value="NTP_transferase"/>
    <property type="match status" value="1"/>
</dbReference>
<dbReference type="RefSeq" id="WP_259100459.1">
    <property type="nucleotide sequence ID" value="NZ_CP130454.1"/>
</dbReference>
<evidence type="ECO:0000256" key="1">
    <source>
        <dbReference type="ARBA" id="ARBA00004514"/>
    </source>
</evidence>
<comment type="caution">
    <text evidence="7">The sequence shown here is derived from an EMBL/GenBank/DDBJ whole genome shotgun (WGS) entry which is preliminary data.</text>
</comment>
<protein>
    <submittedName>
        <fullName evidence="7">NDP-sugar pyrophosphorylase family protein</fullName>
    </submittedName>
</protein>
<dbReference type="InterPro" id="IPR056764">
    <property type="entry name" value="LbH_EIF2B3/5"/>
</dbReference>
<sequence length="354" mass="38632">MAEMQALVLVGGFGTRLRPLTYHVPKAMVPIVNVPFIERFVDYLEANGITHIVFAMGYLPDPIANHLSKRNGKAKYDFVVEDQPLDTGGAIKNAEPLLGERFFVFNGDVLTTIPLREILRVHEERNALLTIALTPVDDPSRYGVVVTNSDGRVQAFIEKPPKETAPSNLINAGIYLYEREVLNYIPAGQPYSVERGLYPKLLEIGAPFYAVAFPNDYWLDIGKVEHYLQANFDILSRKAPLPIPGKEIRQGVWVGEGVQIAPTAKLQPPVLIGDGCVVEDGAVIGPFAVLGEGVIVKQNAVVQDAVLWDGCVIGENANVSRCVLGSRCEVGEGVKVEPDRAYGCNERIETGVAA</sequence>
<keyword evidence="2" id="KW-0963">Cytoplasm</keyword>
<keyword evidence="3" id="KW-0396">Initiation factor</keyword>